<evidence type="ECO:0000256" key="2">
    <source>
        <dbReference type="ARBA" id="ARBA00023125"/>
    </source>
</evidence>
<accession>A0A1H4XGY4</accession>
<dbReference type="PRINTS" id="PR00035">
    <property type="entry name" value="HTHGNTR"/>
</dbReference>
<dbReference type="InterPro" id="IPR036388">
    <property type="entry name" value="WH-like_DNA-bd_sf"/>
</dbReference>
<dbReference type="InterPro" id="IPR011711">
    <property type="entry name" value="GntR_C"/>
</dbReference>
<dbReference type="Proteomes" id="UP000183561">
    <property type="component" value="Unassembled WGS sequence"/>
</dbReference>
<proteinExistence type="predicted"/>
<keyword evidence="6" id="KW-1185">Reference proteome</keyword>
<dbReference type="InterPro" id="IPR000524">
    <property type="entry name" value="Tscrpt_reg_HTH_GntR"/>
</dbReference>
<feature type="domain" description="HTH gntR-type" evidence="4">
    <location>
        <begin position="22"/>
        <end position="92"/>
    </location>
</feature>
<dbReference type="InterPro" id="IPR008920">
    <property type="entry name" value="TF_FadR/GntR_C"/>
</dbReference>
<protein>
    <submittedName>
        <fullName evidence="5">DNA-binding transcriptional regulator, FadR family</fullName>
    </submittedName>
</protein>
<sequence length="248" mass="27091">MNSVEKDVFSVDLGRVRDDSVSKLVDGVVHQLEMTIAVGLLAGGERLPTEAELAAKLQVSTVTLRQALTVLRDRGLIETRRGRGGGSYVRDFGTADRERADAQLRTTSAEKLRDLGDLVGALTGAATRLAALRALPEDVDRLEDLARNFAEATRADVRRRADSRFHIELGAAAQSSHLTTLIVQAQAQVAPLLWDTDALDPHDAIREHSLIVEAIRNRDPDAAHRHALEHCARETRVLVDRHLALAAT</sequence>
<keyword evidence="1" id="KW-0805">Transcription regulation</keyword>
<dbReference type="EMBL" id="FNSV01000005">
    <property type="protein sequence ID" value="SED03994.1"/>
    <property type="molecule type" value="Genomic_DNA"/>
</dbReference>
<dbReference type="PROSITE" id="PS50949">
    <property type="entry name" value="HTH_GNTR"/>
    <property type="match status" value="1"/>
</dbReference>
<evidence type="ECO:0000256" key="3">
    <source>
        <dbReference type="ARBA" id="ARBA00023163"/>
    </source>
</evidence>
<dbReference type="OrthoDB" id="9784718at2"/>
<dbReference type="Pfam" id="PF07729">
    <property type="entry name" value="FCD"/>
    <property type="match status" value="1"/>
</dbReference>
<dbReference type="InterPro" id="IPR036390">
    <property type="entry name" value="WH_DNA-bd_sf"/>
</dbReference>
<evidence type="ECO:0000313" key="5">
    <source>
        <dbReference type="EMBL" id="SED03994.1"/>
    </source>
</evidence>
<dbReference type="GO" id="GO:0003700">
    <property type="term" value="F:DNA-binding transcription factor activity"/>
    <property type="evidence" value="ECO:0007669"/>
    <property type="project" value="InterPro"/>
</dbReference>
<gene>
    <name evidence="5" type="ORF">SAMN04490239_6533</name>
</gene>
<dbReference type="PANTHER" id="PTHR43537:SF5">
    <property type="entry name" value="UXU OPERON TRANSCRIPTIONAL REGULATOR"/>
    <property type="match status" value="1"/>
</dbReference>
<organism evidence="5 6">
    <name type="scientific">Rhodococcus koreensis</name>
    <dbReference type="NCBI Taxonomy" id="99653"/>
    <lineage>
        <taxon>Bacteria</taxon>
        <taxon>Bacillati</taxon>
        <taxon>Actinomycetota</taxon>
        <taxon>Actinomycetes</taxon>
        <taxon>Mycobacteriales</taxon>
        <taxon>Nocardiaceae</taxon>
        <taxon>Rhodococcus</taxon>
    </lineage>
</organism>
<evidence type="ECO:0000256" key="1">
    <source>
        <dbReference type="ARBA" id="ARBA00023015"/>
    </source>
</evidence>
<dbReference type="PANTHER" id="PTHR43537">
    <property type="entry name" value="TRANSCRIPTIONAL REGULATOR, GNTR FAMILY"/>
    <property type="match status" value="1"/>
</dbReference>
<dbReference type="RefSeq" id="WP_072937043.1">
    <property type="nucleotide sequence ID" value="NZ_FNSV01000005.1"/>
</dbReference>
<dbReference type="Gene3D" id="1.20.120.530">
    <property type="entry name" value="GntR ligand-binding domain-like"/>
    <property type="match status" value="1"/>
</dbReference>
<dbReference type="GO" id="GO:0003677">
    <property type="term" value="F:DNA binding"/>
    <property type="evidence" value="ECO:0007669"/>
    <property type="project" value="UniProtKB-KW"/>
</dbReference>
<dbReference type="Gene3D" id="1.10.10.10">
    <property type="entry name" value="Winged helix-like DNA-binding domain superfamily/Winged helix DNA-binding domain"/>
    <property type="match status" value="1"/>
</dbReference>
<keyword evidence="2 5" id="KW-0238">DNA-binding</keyword>
<dbReference type="CDD" id="cd07377">
    <property type="entry name" value="WHTH_GntR"/>
    <property type="match status" value="1"/>
</dbReference>
<dbReference type="SUPFAM" id="SSF46785">
    <property type="entry name" value="Winged helix' DNA-binding domain"/>
    <property type="match status" value="1"/>
</dbReference>
<evidence type="ECO:0000313" key="6">
    <source>
        <dbReference type="Proteomes" id="UP000183561"/>
    </source>
</evidence>
<dbReference type="SUPFAM" id="SSF48008">
    <property type="entry name" value="GntR ligand-binding domain-like"/>
    <property type="match status" value="1"/>
</dbReference>
<evidence type="ECO:0000259" key="4">
    <source>
        <dbReference type="PROSITE" id="PS50949"/>
    </source>
</evidence>
<dbReference type="Pfam" id="PF00392">
    <property type="entry name" value="GntR"/>
    <property type="match status" value="1"/>
</dbReference>
<dbReference type="SMART" id="SM00895">
    <property type="entry name" value="FCD"/>
    <property type="match status" value="1"/>
</dbReference>
<reference evidence="6" key="1">
    <citation type="submission" date="2016-10" db="EMBL/GenBank/DDBJ databases">
        <authorList>
            <person name="Varghese N."/>
            <person name="Submissions S."/>
        </authorList>
    </citation>
    <scope>NUCLEOTIDE SEQUENCE [LARGE SCALE GENOMIC DNA]</scope>
    <source>
        <strain evidence="6">DSM 44498</strain>
    </source>
</reference>
<dbReference type="SMART" id="SM00345">
    <property type="entry name" value="HTH_GNTR"/>
    <property type="match status" value="1"/>
</dbReference>
<keyword evidence="3" id="KW-0804">Transcription</keyword>
<name>A0A1H4XGY4_9NOCA</name>
<dbReference type="AlphaFoldDB" id="A0A1H4XGY4"/>